<reference evidence="2" key="1">
    <citation type="journal article" date="2013" name="Nature">
        <title>Draft genome of the wheat A-genome progenitor Triticum urartu.</title>
        <authorList>
            <person name="Ling H.Q."/>
            <person name="Zhao S."/>
            <person name="Liu D."/>
            <person name="Wang J."/>
            <person name="Sun H."/>
            <person name="Zhang C."/>
            <person name="Fan H."/>
            <person name="Li D."/>
            <person name="Dong L."/>
            <person name="Tao Y."/>
            <person name="Gao C."/>
            <person name="Wu H."/>
            <person name="Li Y."/>
            <person name="Cui Y."/>
            <person name="Guo X."/>
            <person name="Zheng S."/>
            <person name="Wang B."/>
            <person name="Yu K."/>
            <person name="Liang Q."/>
            <person name="Yang W."/>
            <person name="Lou X."/>
            <person name="Chen J."/>
            <person name="Feng M."/>
            <person name="Jian J."/>
            <person name="Zhang X."/>
            <person name="Luo G."/>
            <person name="Jiang Y."/>
            <person name="Liu J."/>
            <person name="Wang Z."/>
            <person name="Sha Y."/>
            <person name="Zhang B."/>
            <person name="Wu H."/>
            <person name="Tang D."/>
            <person name="Shen Q."/>
            <person name="Xue P."/>
            <person name="Zou S."/>
            <person name="Wang X."/>
            <person name="Liu X."/>
            <person name="Wang F."/>
            <person name="Yang Y."/>
            <person name="An X."/>
            <person name="Dong Z."/>
            <person name="Zhang K."/>
            <person name="Zhang X."/>
            <person name="Luo M.C."/>
            <person name="Dvorak J."/>
            <person name="Tong Y."/>
            <person name="Wang J."/>
            <person name="Yang H."/>
            <person name="Li Z."/>
            <person name="Wang D."/>
            <person name="Zhang A."/>
            <person name="Wang J."/>
        </authorList>
    </citation>
    <scope>NUCLEOTIDE SEQUENCE</scope>
    <source>
        <strain evidence="2">cv. G1812</strain>
    </source>
</reference>
<reference evidence="1" key="3">
    <citation type="submission" date="2022-06" db="UniProtKB">
        <authorList>
            <consortium name="EnsemblPlants"/>
        </authorList>
    </citation>
    <scope>IDENTIFICATION</scope>
</reference>
<dbReference type="Gramene" id="TuG1812G0100001469.01.T01">
    <property type="protein sequence ID" value="TuG1812G0100001469.01.T01.cds335878"/>
    <property type="gene ID" value="TuG1812G0100001469.01"/>
</dbReference>
<protein>
    <submittedName>
        <fullName evidence="1">Uncharacterized protein</fullName>
    </submittedName>
</protein>
<name>A0A8R7P2N3_TRIUA</name>
<dbReference type="Proteomes" id="UP000015106">
    <property type="component" value="Chromosome 1"/>
</dbReference>
<accession>A0A8R7P2N3</accession>
<sequence length="78" mass="8581">MQALIMEIRGGPRSRVELFELGVRSLVAGHPCLGGIENKKMVAGGRLIVMDLSRGDTPAMVHEKYVSEYIRISILGEK</sequence>
<dbReference type="EnsemblPlants" id="TuG1812G0100001469.01.T01">
    <property type="protein sequence ID" value="TuG1812G0100001469.01.T01.cds335878"/>
    <property type="gene ID" value="TuG1812G0100001469.01"/>
</dbReference>
<dbReference type="AlphaFoldDB" id="A0A8R7P2N3"/>
<evidence type="ECO:0000313" key="1">
    <source>
        <dbReference type="EnsemblPlants" id="TuG1812G0100001469.01.T01.cds335878"/>
    </source>
</evidence>
<reference evidence="1" key="2">
    <citation type="submission" date="2018-03" db="EMBL/GenBank/DDBJ databases">
        <title>The Triticum urartu genome reveals the dynamic nature of wheat genome evolution.</title>
        <authorList>
            <person name="Ling H."/>
            <person name="Ma B."/>
            <person name="Shi X."/>
            <person name="Liu H."/>
            <person name="Dong L."/>
            <person name="Sun H."/>
            <person name="Cao Y."/>
            <person name="Gao Q."/>
            <person name="Zheng S."/>
            <person name="Li Y."/>
            <person name="Yu Y."/>
            <person name="Du H."/>
            <person name="Qi M."/>
            <person name="Li Y."/>
            <person name="Yu H."/>
            <person name="Cui Y."/>
            <person name="Wang N."/>
            <person name="Chen C."/>
            <person name="Wu H."/>
            <person name="Zhao Y."/>
            <person name="Zhang J."/>
            <person name="Li Y."/>
            <person name="Zhou W."/>
            <person name="Zhang B."/>
            <person name="Hu W."/>
            <person name="Eijk M."/>
            <person name="Tang J."/>
            <person name="Witsenboer H."/>
            <person name="Zhao S."/>
            <person name="Li Z."/>
            <person name="Zhang A."/>
            <person name="Wang D."/>
            <person name="Liang C."/>
        </authorList>
    </citation>
    <scope>NUCLEOTIDE SEQUENCE [LARGE SCALE GENOMIC DNA]</scope>
    <source>
        <strain evidence="1">cv. G1812</strain>
    </source>
</reference>
<organism evidence="1 2">
    <name type="scientific">Triticum urartu</name>
    <name type="common">Red wild einkorn</name>
    <name type="synonym">Crithodium urartu</name>
    <dbReference type="NCBI Taxonomy" id="4572"/>
    <lineage>
        <taxon>Eukaryota</taxon>
        <taxon>Viridiplantae</taxon>
        <taxon>Streptophyta</taxon>
        <taxon>Embryophyta</taxon>
        <taxon>Tracheophyta</taxon>
        <taxon>Spermatophyta</taxon>
        <taxon>Magnoliopsida</taxon>
        <taxon>Liliopsida</taxon>
        <taxon>Poales</taxon>
        <taxon>Poaceae</taxon>
        <taxon>BOP clade</taxon>
        <taxon>Pooideae</taxon>
        <taxon>Triticodae</taxon>
        <taxon>Triticeae</taxon>
        <taxon>Triticinae</taxon>
        <taxon>Triticum</taxon>
    </lineage>
</organism>
<proteinExistence type="predicted"/>
<keyword evidence="2" id="KW-1185">Reference proteome</keyword>
<evidence type="ECO:0000313" key="2">
    <source>
        <dbReference type="Proteomes" id="UP000015106"/>
    </source>
</evidence>